<accession>A0AAD3T242</accession>
<reference evidence="1" key="1">
    <citation type="submission" date="2023-05" db="EMBL/GenBank/DDBJ databases">
        <title>Nepenthes gracilis genome sequencing.</title>
        <authorList>
            <person name="Fukushima K."/>
        </authorList>
    </citation>
    <scope>NUCLEOTIDE SEQUENCE</scope>
    <source>
        <strain evidence="1">SING2019-196</strain>
    </source>
</reference>
<evidence type="ECO:0000313" key="2">
    <source>
        <dbReference type="Proteomes" id="UP001279734"/>
    </source>
</evidence>
<dbReference type="AlphaFoldDB" id="A0AAD3T242"/>
<dbReference type="PANTHER" id="PTHR47075">
    <property type="entry name" value="TRANSCRIPTION FACTOR BHLH47"/>
    <property type="match status" value="1"/>
</dbReference>
<comment type="caution">
    <text evidence="1">The sequence shown here is derived from an EMBL/GenBank/DDBJ whole genome shotgun (WGS) entry which is preliminary data.</text>
</comment>
<dbReference type="PANTHER" id="PTHR47075:SF9">
    <property type="entry name" value="TRANSCRIPTION FACTOR BHLH47"/>
    <property type="match status" value="1"/>
</dbReference>
<proteinExistence type="predicted"/>
<evidence type="ECO:0000313" key="1">
    <source>
        <dbReference type="EMBL" id="GMH21430.1"/>
    </source>
</evidence>
<dbReference type="Proteomes" id="UP001279734">
    <property type="component" value="Unassembled WGS sequence"/>
</dbReference>
<gene>
    <name evidence="1" type="ORF">Nepgr_023272</name>
</gene>
<sequence>MHVRFVNVMISEIQCLRKENAALLSESHYVTVERDENSALEAQIGKIQSDVEEQIPQFKPDLNIYLPGCWQAETASYFIETATPEFIAVDPTLPRSPALHPLYVIPVSPDLESLSALDSVSQPSS</sequence>
<organism evidence="1 2">
    <name type="scientific">Nepenthes gracilis</name>
    <name type="common">Slender pitcher plant</name>
    <dbReference type="NCBI Taxonomy" id="150966"/>
    <lineage>
        <taxon>Eukaryota</taxon>
        <taxon>Viridiplantae</taxon>
        <taxon>Streptophyta</taxon>
        <taxon>Embryophyta</taxon>
        <taxon>Tracheophyta</taxon>
        <taxon>Spermatophyta</taxon>
        <taxon>Magnoliopsida</taxon>
        <taxon>eudicotyledons</taxon>
        <taxon>Gunneridae</taxon>
        <taxon>Pentapetalae</taxon>
        <taxon>Caryophyllales</taxon>
        <taxon>Nepenthaceae</taxon>
        <taxon>Nepenthes</taxon>
    </lineage>
</organism>
<name>A0AAD3T242_NEPGR</name>
<keyword evidence="2" id="KW-1185">Reference proteome</keyword>
<protein>
    <submittedName>
        <fullName evidence="1">Uncharacterized protein</fullName>
    </submittedName>
</protein>
<dbReference type="EMBL" id="BSYO01000023">
    <property type="protein sequence ID" value="GMH21430.1"/>
    <property type="molecule type" value="Genomic_DNA"/>
</dbReference>